<evidence type="ECO:0000256" key="9">
    <source>
        <dbReference type="ARBA" id="ARBA00023242"/>
    </source>
</evidence>
<dbReference type="STRING" id="400727.A0A2T7PKC4"/>
<dbReference type="Gene3D" id="3.30.160.60">
    <property type="entry name" value="Classic Zinc Finger"/>
    <property type="match status" value="4"/>
</dbReference>
<evidence type="ECO:0000259" key="11">
    <source>
        <dbReference type="PROSITE" id="PS50157"/>
    </source>
</evidence>
<dbReference type="GO" id="GO:0000981">
    <property type="term" value="F:DNA-binding transcription factor activity, RNA polymerase II-specific"/>
    <property type="evidence" value="ECO:0007669"/>
    <property type="project" value="TreeGrafter"/>
</dbReference>
<dbReference type="GO" id="GO:0008270">
    <property type="term" value="F:zinc ion binding"/>
    <property type="evidence" value="ECO:0007669"/>
    <property type="project" value="UniProtKB-KW"/>
</dbReference>
<dbReference type="FunFam" id="3.30.160.60:FF:000100">
    <property type="entry name" value="Zinc finger 45-like"/>
    <property type="match status" value="1"/>
</dbReference>
<organism evidence="12 13">
    <name type="scientific">Pomacea canaliculata</name>
    <name type="common">Golden apple snail</name>
    <dbReference type="NCBI Taxonomy" id="400727"/>
    <lineage>
        <taxon>Eukaryota</taxon>
        <taxon>Metazoa</taxon>
        <taxon>Spiralia</taxon>
        <taxon>Lophotrochozoa</taxon>
        <taxon>Mollusca</taxon>
        <taxon>Gastropoda</taxon>
        <taxon>Caenogastropoda</taxon>
        <taxon>Architaenioglossa</taxon>
        <taxon>Ampullarioidea</taxon>
        <taxon>Ampullariidae</taxon>
        <taxon>Pomacea</taxon>
    </lineage>
</organism>
<dbReference type="InterPro" id="IPR013087">
    <property type="entry name" value="Znf_C2H2_type"/>
</dbReference>
<evidence type="ECO:0000256" key="7">
    <source>
        <dbReference type="ARBA" id="ARBA00023125"/>
    </source>
</evidence>
<dbReference type="Proteomes" id="UP000245119">
    <property type="component" value="Linkage Group LG3"/>
</dbReference>
<feature type="domain" description="C2H2-type" evidence="11">
    <location>
        <begin position="142"/>
        <end position="169"/>
    </location>
</feature>
<evidence type="ECO:0000256" key="4">
    <source>
        <dbReference type="ARBA" id="ARBA00022771"/>
    </source>
</evidence>
<dbReference type="PANTHER" id="PTHR24394:SF29">
    <property type="entry name" value="MYONEURIN"/>
    <property type="match status" value="1"/>
</dbReference>
<protein>
    <recommendedName>
        <fullName evidence="11">C2H2-type domain-containing protein</fullName>
    </recommendedName>
</protein>
<dbReference type="PROSITE" id="PS50157">
    <property type="entry name" value="ZINC_FINGER_C2H2_2"/>
    <property type="match status" value="4"/>
</dbReference>
<feature type="domain" description="C2H2-type" evidence="11">
    <location>
        <begin position="58"/>
        <end position="85"/>
    </location>
</feature>
<dbReference type="PROSITE" id="PS00028">
    <property type="entry name" value="ZINC_FINGER_C2H2_1"/>
    <property type="match status" value="4"/>
</dbReference>
<evidence type="ECO:0000256" key="6">
    <source>
        <dbReference type="ARBA" id="ARBA00023015"/>
    </source>
</evidence>
<dbReference type="GO" id="GO:0005634">
    <property type="term" value="C:nucleus"/>
    <property type="evidence" value="ECO:0007669"/>
    <property type="project" value="UniProtKB-SubCell"/>
</dbReference>
<feature type="domain" description="C2H2-type" evidence="11">
    <location>
        <begin position="86"/>
        <end position="113"/>
    </location>
</feature>
<dbReference type="AlphaFoldDB" id="A0A2T7PKC4"/>
<sequence>MLMMDDIGATATLEPLTGEEELEDIINSTHLPSEDNETQDCDFDSSGGGGVSSAATSHTCGFCGDAFSSYAALLEHKSKHGGDRPYACHVCDKRFTQKAHLIIHRRTHTGEKPYSCHICHKRFAQSSHLNSHKRVHTGEKPFFCSICNMGFCRRQRLEVHLQQHARDVEGLMQASKSSDFIAASASSSSSPTAKFSALPMTFRE</sequence>
<dbReference type="SMART" id="SM00355">
    <property type="entry name" value="ZnF_C2H2"/>
    <property type="match status" value="4"/>
</dbReference>
<reference evidence="12 13" key="1">
    <citation type="submission" date="2018-04" db="EMBL/GenBank/DDBJ databases">
        <title>The genome of golden apple snail Pomacea canaliculata provides insight into stress tolerance and invasive adaptation.</title>
        <authorList>
            <person name="Liu C."/>
            <person name="Liu B."/>
            <person name="Ren Y."/>
            <person name="Zhang Y."/>
            <person name="Wang H."/>
            <person name="Li S."/>
            <person name="Jiang F."/>
            <person name="Yin L."/>
            <person name="Zhang G."/>
            <person name="Qian W."/>
            <person name="Fan W."/>
        </authorList>
    </citation>
    <scope>NUCLEOTIDE SEQUENCE [LARGE SCALE GENOMIC DNA]</scope>
    <source>
        <strain evidence="12">SZHN2017</strain>
        <tissue evidence="12">Muscle</tissue>
    </source>
</reference>
<keyword evidence="8" id="KW-0804">Transcription</keyword>
<feature type="domain" description="C2H2-type" evidence="11">
    <location>
        <begin position="114"/>
        <end position="141"/>
    </location>
</feature>
<gene>
    <name evidence="12" type="ORF">C0Q70_05147</name>
</gene>
<evidence type="ECO:0000256" key="3">
    <source>
        <dbReference type="ARBA" id="ARBA00022737"/>
    </source>
</evidence>
<evidence type="ECO:0000256" key="2">
    <source>
        <dbReference type="ARBA" id="ARBA00022723"/>
    </source>
</evidence>
<comment type="caution">
    <text evidence="12">The sequence shown here is derived from an EMBL/GenBank/DDBJ whole genome shotgun (WGS) entry which is preliminary data.</text>
</comment>
<evidence type="ECO:0000256" key="1">
    <source>
        <dbReference type="ARBA" id="ARBA00004123"/>
    </source>
</evidence>
<dbReference type="InterPro" id="IPR036236">
    <property type="entry name" value="Znf_C2H2_sf"/>
</dbReference>
<dbReference type="SUPFAM" id="SSF57667">
    <property type="entry name" value="beta-beta-alpha zinc fingers"/>
    <property type="match status" value="2"/>
</dbReference>
<name>A0A2T7PKC4_POMCA</name>
<keyword evidence="7" id="KW-0238">DNA-binding</keyword>
<dbReference type="Pfam" id="PF00096">
    <property type="entry name" value="zf-C2H2"/>
    <property type="match status" value="2"/>
</dbReference>
<keyword evidence="6" id="KW-0805">Transcription regulation</keyword>
<evidence type="ECO:0000313" key="12">
    <source>
        <dbReference type="EMBL" id="PVD33885.1"/>
    </source>
</evidence>
<keyword evidence="4 10" id="KW-0863">Zinc-finger</keyword>
<comment type="subcellular location">
    <subcellularLocation>
        <location evidence="1">Nucleus</location>
    </subcellularLocation>
</comment>
<keyword evidence="13" id="KW-1185">Reference proteome</keyword>
<dbReference type="PANTHER" id="PTHR24394">
    <property type="entry name" value="ZINC FINGER PROTEIN"/>
    <property type="match status" value="1"/>
</dbReference>
<keyword evidence="5" id="KW-0862">Zinc</keyword>
<accession>A0A2T7PKC4</accession>
<evidence type="ECO:0000256" key="10">
    <source>
        <dbReference type="PROSITE-ProRule" id="PRU00042"/>
    </source>
</evidence>
<dbReference type="EMBL" id="PZQS01000003">
    <property type="protein sequence ID" value="PVD33885.1"/>
    <property type="molecule type" value="Genomic_DNA"/>
</dbReference>
<keyword evidence="9" id="KW-0539">Nucleus</keyword>
<dbReference type="FunFam" id="3.30.160.60:FF:000557">
    <property type="entry name" value="zinc finger and SCAN domain-containing protein 29"/>
    <property type="match status" value="1"/>
</dbReference>
<evidence type="ECO:0000256" key="5">
    <source>
        <dbReference type="ARBA" id="ARBA00022833"/>
    </source>
</evidence>
<dbReference type="GO" id="GO:0003677">
    <property type="term" value="F:DNA binding"/>
    <property type="evidence" value="ECO:0007669"/>
    <property type="project" value="UniProtKB-KW"/>
</dbReference>
<dbReference type="FunFam" id="3.30.160.60:FF:002716">
    <property type="entry name" value="Zinc finger protein 212"/>
    <property type="match status" value="1"/>
</dbReference>
<keyword evidence="2" id="KW-0479">Metal-binding</keyword>
<keyword evidence="3" id="KW-0677">Repeat</keyword>
<evidence type="ECO:0000256" key="8">
    <source>
        <dbReference type="ARBA" id="ARBA00023163"/>
    </source>
</evidence>
<proteinExistence type="predicted"/>
<evidence type="ECO:0000313" key="13">
    <source>
        <dbReference type="Proteomes" id="UP000245119"/>
    </source>
</evidence>
<dbReference type="OrthoDB" id="654211at2759"/>